<reference evidence="3 4" key="1">
    <citation type="submission" date="2013-04" db="EMBL/GenBank/DDBJ databases">
        <title>Zunongwangia sp. 22II14-10F7 Genome Sequencing.</title>
        <authorList>
            <person name="Lai Q."/>
            <person name="Shao Z."/>
        </authorList>
    </citation>
    <scope>NUCLEOTIDE SEQUENCE [LARGE SCALE GENOMIC DNA]</scope>
    <source>
        <strain evidence="3 4">22II14-10F7</strain>
    </source>
</reference>
<organism evidence="3 4">
    <name type="scientific">Zunongwangia atlantica 22II14-10F7</name>
    <dbReference type="NCBI Taxonomy" id="1185767"/>
    <lineage>
        <taxon>Bacteria</taxon>
        <taxon>Pseudomonadati</taxon>
        <taxon>Bacteroidota</taxon>
        <taxon>Flavobacteriia</taxon>
        <taxon>Flavobacteriales</taxon>
        <taxon>Flavobacteriaceae</taxon>
        <taxon>Zunongwangia</taxon>
    </lineage>
</organism>
<dbReference type="Proteomes" id="UP000192746">
    <property type="component" value="Unassembled WGS sequence"/>
</dbReference>
<proteinExistence type="predicted"/>
<dbReference type="AlphaFoldDB" id="A0A1Y1T4D4"/>
<evidence type="ECO:0000256" key="1">
    <source>
        <dbReference type="SAM" id="SignalP"/>
    </source>
</evidence>
<sequence>MKLDLKILVYSFFLFSISLQAQEGNKIVIITLDGLRWQELFGGADSLLINNNRFVENAAGLKDEFWAKTKEERREKLFPFVWNFIAKEGVILGNRWEGNKVNLTNNMIFSYPGYNEILTGKADDDHINSNDKIYNPNKTILEIANFSKKYRGKVLAFGSWDVFPFILNEKRSEIPVNAGYRSSLSKNPSEKALFLDKIQQETPKRWAGVRFDVFTHNYAMEALKHEKPDVLYIAYGETDDFAHDGRYDEYLKSAHQTDKMIREVWEFVNLDTYYKGKTSILITTDHGRGTGIGENDTWRGHGTSIKDADQTWIMAFGNEIKPKGEITRKKQYYTNQFAPTVSKIIDLDIQFEAKPLPVLDN</sequence>
<protein>
    <recommendedName>
        <fullName evidence="2">Metalloenzyme domain-containing protein</fullName>
    </recommendedName>
</protein>
<name>A0A1Y1T4D4_9FLAO</name>
<gene>
    <name evidence="3" type="ORF">IIF7_11453</name>
</gene>
<dbReference type="InterPro" id="IPR017850">
    <property type="entry name" value="Alkaline_phosphatase_core_sf"/>
</dbReference>
<evidence type="ECO:0000313" key="3">
    <source>
        <dbReference type="EMBL" id="ORL45435.1"/>
    </source>
</evidence>
<dbReference type="Gene3D" id="3.40.720.10">
    <property type="entry name" value="Alkaline Phosphatase, subunit A"/>
    <property type="match status" value="1"/>
</dbReference>
<accession>A0A1Y1T4D4</accession>
<feature type="chain" id="PRO_5012756365" description="Metalloenzyme domain-containing protein" evidence="1">
    <location>
        <begin position="22"/>
        <end position="361"/>
    </location>
</feature>
<evidence type="ECO:0000259" key="2">
    <source>
        <dbReference type="Pfam" id="PF01676"/>
    </source>
</evidence>
<dbReference type="Pfam" id="PF01676">
    <property type="entry name" value="Metalloenzyme"/>
    <property type="match status" value="1"/>
</dbReference>
<keyword evidence="1" id="KW-0732">Signal</keyword>
<keyword evidence="4" id="KW-1185">Reference proteome</keyword>
<dbReference type="InterPro" id="IPR006124">
    <property type="entry name" value="Metalloenzyme"/>
</dbReference>
<dbReference type="RefSeq" id="WP_084841828.1">
    <property type="nucleotide sequence ID" value="NZ_ARYN01000009.1"/>
</dbReference>
<dbReference type="STRING" id="1185767.IIF7_11453"/>
<evidence type="ECO:0000313" key="4">
    <source>
        <dbReference type="Proteomes" id="UP000192746"/>
    </source>
</evidence>
<dbReference type="GO" id="GO:0046872">
    <property type="term" value="F:metal ion binding"/>
    <property type="evidence" value="ECO:0007669"/>
    <property type="project" value="InterPro"/>
</dbReference>
<dbReference type="GO" id="GO:0003824">
    <property type="term" value="F:catalytic activity"/>
    <property type="evidence" value="ECO:0007669"/>
    <property type="project" value="InterPro"/>
</dbReference>
<dbReference type="EMBL" id="ARYN01000009">
    <property type="protein sequence ID" value="ORL45435.1"/>
    <property type="molecule type" value="Genomic_DNA"/>
</dbReference>
<dbReference type="SUPFAM" id="SSF53649">
    <property type="entry name" value="Alkaline phosphatase-like"/>
    <property type="match status" value="1"/>
</dbReference>
<comment type="caution">
    <text evidence="3">The sequence shown here is derived from an EMBL/GenBank/DDBJ whole genome shotgun (WGS) entry which is preliminary data.</text>
</comment>
<dbReference type="OrthoDB" id="9791578at2"/>
<feature type="domain" description="Metalloenzyme" evidence="2">
    <location>
        <begin position="218"/>
        <end position="287"/>
    </location>
</feature>
<feature type="signal peptide" evidence="1">
    <location>
        <begin position="1"/>
        <end position="21"/>
    </location>
</feature>